<dbReference type="Proteomes" id="UP000694580">
    <property type="component" value="Chromosome 8"/>
</dbReference>
<feature type="compositionally biased region" description="Basic and acidic residues" evidence="12">
    <location>
        <begin position="1010"/>
        <end position="1019"/>
    </location>
</feature>
<organism evidence="14 15">
    <name type="scientific">Denticeps clupeoides</name>
    <name type="common">denticle herring</name>
    <dbReference type="NCBI Taxonomy" id="299321"/>
    <lineage>
        <taxon>Eukaryota</taxon>
        <taxon>Metazoa</taxon>
        <taxon>Chordata</taxon>
        <taxon>Craniata</taxon>
        <taxon>Vertebrata</taxon>
        <taxon>Euteleostomi</taxon>
        <taxon>Actinopterygii</taxon>
        <taxon>Neopterygii</taxon>
        <taxon>Teleostei</taxon>
        <taxon>Clupei</taxon>
        <taxon>Clupeiformes</taxon>
        <taxon>Denticipitoidei</taxon>
        <taxon>Denticipitidae</taxon>
        <taxon>Denticeps</taxon>
    </lineage>
</organism>
<feature type="binding site" evidence="10">
    <location>
        <begin position="140"/>
        <end position="147"/>
    </location>
    <ligand>
        <name>ATP</name>
        <dbReference type="ChEBI" id="CHEBI:30616"/>
    </ligand>
</feature>
<feature type="region of interest" description="Disordered" evidence="12">
    <location>
        <begin position="1257"/>
        <end position="1302"/>
    </location>
</feature>
<dbReference type="GO" id="GO:0008017">
    <property type="term" value="F:microtubule binding"/>
    <property type="evidence" value="ECO:0007669"/>
    <property type="project" value="InterPro"/>
</dbReference>
<evidence type="ECO:0000256" key="3">
    <source>
        <dbReference type="ARBA" id="ARBA00022553"/>
    </source>
</evidence>
<feature type="region of interest" description="Disordered" evidence="12">
    <location>
        <begin position="1189"/>
        <end position="1229"/>
    </location>
</feature>
<dbReference type="GO" id="GO:0005876">
    <property type="term" value="C:spindle microtubule"/>
    <property type="evidence" value="ECO:0007669"/>
    <property type="project" value="TreeGrafter"/>
</dbReference>
<protein>
    <recommendedName>
        <fullName evidence="13">Kinesin motor domain-containing protein</fullName>
    </recommendedName>
</protein>
<dbReference type="GO" id="GO:0051231">
    <property type="term" value="P:spindle elongation"/>
    <property type="evidence" value="ECO:0007669"/>
    <property type="project" value="TreeGrafter"/>
</dbReference>
<dbReference type="GO" id="GO:0005634">
    <property type="term" value="C:nucleus"/>
    <property type="evidence" value="ECO:0007669"/>
    <property type="project" value="TreeGrafter"/>
</dbReference>
<dbReference type="GO" id="GO:0008574">
    <property type="term" value="F:plus-end-directed microtubule motor activity"/>
    <property type="evidence" value="ECO:0007669"/>
    <property type="project" value="TreeGrafter"/>
</dbReference>
<comment type="subcellular location">
    <subcellularLocation>
        <location evidence="1">Cytoplasm</location>
        <location evidence="1">Cytoskeleton</location>
        <location evidence="1">Spindle</location>
    </subcellularLocation>
</comment>
<proteinExistence type="inferred from homology"/>
<dbReference type="InterPro" id="IPR019821">
    <property type="entry name" value="Kinesin_motor_CS"/>
</dbReference>
<evidence type="ECO:0000256" key="8">
    <source>
        <dbReference type="ARBA" id="ARBA00023175"/>
    </source>
</evidence>
<dbReference type="Gene3D" id="3.40.850.10">
    <property type="entry name" value="Kinesin motor domain"/>
    <property type="match status" value="1"/>
</dbReference>
<feature type="region of interest" description="Disordered" evidence="12">
    <location>
        <begin position="1068"/>
        <end position="1089"/>
    </location>
</feature>
<feature type="compositionally biased region" description="Low complexity" evidence="12">
    <location>
        <begin position="1257"/>
        <end position="1273"/>
    </location>
</feature>
<comment type="similarity">
    <text evidence="10">Belongs to the TRAFAC class myosin-kinesin ATPase superfamily. Kinesin family.</text>
</comment>
<keyword evidence="9" id="KW-0206">Cytoskeleton</keyword>
<feature type="compositionally biased region" description="Basic and acidic residues" evidence="12">
    <location>
        <begin position="1068"/>
        <end position="1087"/>
    </location>
</feature>
<feature type="coiled-coil region" evidence="11">
    <location>
        <begin position="698"/>
        <end position="756"/>
    </location>
</feature>
<reference evidence="14" key="2">
    <citation type="submission" date="2025-08" db="UniProtKB">
        <authorList>
            <consortium name="Ensembl"/>
        </authorList>
    </citation>
    <scope>IDENTIFICATION</scope>
</reference>
<evidence type="ECO:0000256" key="10">
    <source>
        <dbReference type="PROSITE-ProRule" id="PRU00283"/>
    </source>
</evidence>
<dbReference type="InterPro" id="IPR036961">
    <property type="entry name" value="Kinesin_motor_dom_sf"/>
</dbReference>
<reference evidence="14 15" key="1">
    <citation type="submission" date="2020-06" db="EMBL/GenBank/DDBJ databases">
        <authorList>
            <consortium name="Wellcome Sanger Institute Data Sharing"/>
        </authorList>
    </citation>
    <scope>NUCLEOTIDE SEQUENCE [LARGE SCALE GENOMIC DNA]</scope>
</reference>
<feature type="compositionally biased region" description="Low complexity" evidence="12">
    <location>
        <begin position="1215"/>
        <end position="1224"/>
    </location>
</feature>
<reference evidence="14" key="3">
    <citation type="submission" date="2025-09" db="UniProtKB">
        <authorList>
            <consortium name="Ensembl"/>
        </authorList>
    </citation>
    <scope>IDENTIFICATION</scope>
</reference>
<evidence type="ECO:0000256" key="5">
    <source>
        <dbReference type="ARBA" id="ARBA00022741"/>
    </source>
</evidence>
<dbReference type="GO" id="GO:0005524">
    <property type="term" value="F:ATP binding"/>
    <property type="evidence" value="ECO:0007669"/>
    <property type="project" value="UniProtKB-UniRule"/>
</dbReference>
<evidence type="ECO:0000256" key="2">
    <source>
        <dbReference type="ARBA" id="ARBA00022490"/>
    </source>
</evidence>
<evidence type="ECO:0000313" key="15">
    <source>
        <dbReference type="Proteomes" id="UP000694580"/>
    </source>
</evidence>
<dbReference type="InterPro" id="IPR027417">
    <property type="entry name" value="P-loop_NTPase"/>
</dbReference>
<dbReference type="Ensembl" id="ENSDCDT00010033492.1">
    <property type="protein sequence ID" value="ENSDCDP00010027029.1"/>
    <property type="gene ID" value="ENSDCDG00010017167.1"/>
</dbReference>
<dbReference type="CDD" id="cd21786">
    <property type="entry name" value="RBD_KIF20B"/>
    <property type="match status" value="1"/>
</dbReference>
<keyword evidence="4" id="KW-0493">Microtubule</keyword>
<dbReference type="SUPFAM" id="SSF52540">
    <property type="entry name" value="P-loop containing nucleoside triphosphate hydrolases"/>
    <property type="match status" value="1"/>
</dbReference>
<dbReference type="InterPro" id="IPR047149">
    <property type="entry name" value="KIF11-like"/>
</dbReference>
<dbReference type="GO" id="GO:0090307">
    <property type="term" value="P:mitotic spindle assembly"/>
    <property type="evidence" value="ECO:0007669"/>
    <property type="project" value="TreeGrafter"/>
</dbReference>
<keyword evidence="6 10" id="KW-0067">ATP-binding</keyword>
<keyword evidence="3" id="KW-0597">Phosphoprotein</keyword>
<evidence type="ECO:0000256" key="9">
    <source>
        <dbReference type="ARBA" id="ARBA00023212"/>
    </source>
</evidence>
<accession>A0AAY4C238</accession>
<evidence type="ECO:0000256" key="1">
    <source>
        <dbReference type="ARBA" id="ARBA00004186"/>
    </source>
</evidence>
<feature type="compositionally biased region" description="Basic and acidic residues" evidence="12">
    <location>
        <begin position="1193"/>
        <end position="1207"/>
    </location>
</feature>
<feature type="region of interest" description="Disordered" evidence="12">
    <location>
        <begin position="964"/>
        <end position="983"/>
    </location>
</feature>
<dbReference type="GO" id="GO:0007018">
    <property type="term" value="P:microtubule-based movement"/>
    <property type="evidence" value="ECO:0007669"/>
    <property type="project" value="InterPro"/>
</dbReference>
<keyword evidence="5 10" id="KW-0547">Nucleotide-binding</keyword>
<dbReference type="PRINTS" id="PR00380">
    <property type="entry name" value="KINESINHEAVY"/>
</dbReference>
<feature type="region of interest" description="Disordered" evidence="12">
    <location>
        <begin position="1010"/>
        <end position="1042"/>
    </location>
</feature>
<dbReference type="GO" id="GO:0072686">
    <property type="term" value="C:mitotic spindle"/>
    <property type="evidence" value="ECO:0007669"/>
    <property type="project" value="TreeGrafter"/>
</dbReference>
<keyword evidence="2" id="KW-0963">Cytoplasm</keyword>
<dbReference type="PROSITE" id="PS00411">
    <property type="entry name" value="KINESIN_MOTOR_1"/>
    <property type="match status" value="1"/>
</dbReference>
<evidence type="ECO:0000313" key="14">
    <source>
        <dbReference type="Ensembl" id="ENSDCDP00010027029.1"/>
    </source>
</evidence>
<feature type="compositionally biased region" description="Acidic residues" evidence="12">
    <location>
        <begin position="518"/>
        <end position="542"/>
    </location>
</feature>
<dbReference type="Pfam" id="PF00225">
    <property type="entry name" value="Kinesin"/>
    <property type="match status" value="1"/>
</dbReference>
<dbReference type="InterPro" id="IPR001752">
    <property type="entry name" value="Kinesin_motor_dom"/>
</dbReference>
<sequence>MMESCPDAKLTGPTAITVEDLKKDLLSDFSEFSDSQASSFPPSVPKPRTLFLRERKWRVSGDSLDCIALEPPDTVLLKAPRTSLSARHGDKATSSQTAQRFKFSQVYGQDASQREFFDGTVKALVRDVLEGRNSLVFTYGVTNAGKTFTFLGPDENAGILPRSLRVIFSNVGGRLYTRMNLKPHRCRDHVTLSDDQQKEEAAIKHSLFRLFREVLLSKSAMFMTSPSSFQLHTWSTLSDVDGSVLEDSFNLDHQENIKFSLWVSFCEIYNENIHDLLEPLPTGAARRAALKLCQDVRGNSFVKDLKWIQVNSADEAYKVMKLGKKNQSFSSTRLNHLSSRSHSIFSIRILWIDDTGTPRVQSVSELSLCDLAGSERCAKTQNKGDRLKEAGNINTSLLILGKCINALRQNQQSKCPQHVPFRESKLTHYLQGFFTGRGKACMMVNINQLASMYEETLNVLKFSAVAQKVVVLSTKTLPLPVVGKRSEREVSFIINNADRKNLLLRARRSSLVRWDTSLEDVQEHEDSEEEEEQEDSEEEESMLENTVQESDDEPETMQIDKAAHENLDLESRVREEVTTEFSELFSKMQEDYNERLAKECKLIEDRCEKRLEILQDLMKKSSAYEQEEDQEQQQTDERSVPLDVVIDSMCSDLAGIRNDAEAAQTCLETQPATQDFATKLLELSGELGRTQNLLSLKTEELEKICRQSEESKEALEAAKTNLECQELRCHDLMVMCQQKDEMLSKLQTAMDQQEEAASNDVSMFHLCQTWLTLSVVMLVEKCPFHSCFNKKNLEKSKSQIEHLEQENRSLGRQVEHLSSELAQWKRSHGDVLRQKEGLQVEMAALQSGADDQAAKLASVEMQWGADRAEGAEKLKAAEAQLQERTALIEKLSQEDRRLQEEVARMRKELQEAQEEIERRDCRAQVQELEVSQQQMASEKLQIQARELDELKTQHAALKSVVSELEENARRRQDEGEKRDALERKEVELCGLQQRLDEQEKVLTRREAQLSELQKHRTEPGGEGEEDGAMAAVQEVRKREAEKRRELMAVAEEELKMATDDAQCLRLDLRRRDEDSSDQKEKLADSKKQIQQVQKEVRRLPFRVVTMAAAPRGGSSAYIYSIYQTPLSRGSTGFPSVLESSEISTDAGRRSRFPRPELEISFSPLQPDRLALKRQGDGAAFTVKIPRATRKRKSGEMEKDGVEAENRRNTRTRAISKLSSQSSLRSGKEGRLQKIGDVLQSSPTFLSSKAKKILGLMSGKSDVESGSSLSSGSKGPKRKPYRPNISSPMNIPAHRIIGGEVEDRESDVLMIKRRLRPRNEK</sequence>
<dbReference type="SMART" id="SM00129">
    <property type="entry name" value="KISc"/>
    <property type="match status" value="1"/>
</dbReference>
<evidence type="ECO:0000256" key="12">
    <source>
        <dbReference type="SAM" id="MobiDB-lite"/>
    </source>
</evidence>
<evidence type="ECO:0000259" key="13">
    <source>
        <dbReference type="PROSITE" id="PS50067"/>
    </source>
</evidence>
<dbReference type="PANTHER" id="PTHR47970:SF29">
    <property type="entry name" value="KINESIN FAMILY MEMBER 20B"/>
    <property type="match status" value="1"/>
</dbReference>
<dbReference type="PROSITE" id="PS50067">
    <property type="entry name" value="KINESIN_MOTOR_2"/>
    <property type="match status" value="1"/>
</dbReference>
<feature type="region of interest" description="Disordered" evidence="12">
    <location>
        <begin position="518"/>
        <end position="555"/>
    </location>
</feature>
<evidence type="ECO:0000256" key="11">
    <source>
        <dbReference type="SAM" id="Coils"/>
    </source>
</evidence>
<evidence type="ECO:0000256" key="6">
    <source>
        <dbReference type="ARBA" id="ARBA00022840"/>
    </source>
</evidence>
<feature type="compositionally biased region" description="Basic and acidic residues" evidence="12">
    <location>
        <begin position="966"/>
        <end position="983"/>
    </location>
</feature>
<evidence type="ECO:0000256" key="4">
    <source>
        <dbReference type="ARBA" id="ARBA00022701"/>
    </source>
</evidence>
<keyword evidence="15" id="KW-1185">Reference proteome</keyword>
<keyword evidence="7 11" id="KW-0175">Coiled coil</keyword>
<keyword evidence="8 10" id="KW-0505">Motor protein</keyword>
<dbReference type="GeneTree" id="ENSGT00940000155989"/>
<name>A0AAY4C238_9TELE</name>
<feature type="domain" description="Kinesin motor" evidence="13">
    <location>
        <begin position="47"/>
        <end position="469"/>
    </location>
</feature>
<dbReference type="PANTHER" id="PTHR47970">
    <property type="entry name" value="KINESIN-LIKE PROTEIN KIF11"/>
    <property type="match status" value="1"/>
</dbReference>
<feature type="coiled-coil region" evidence="11">
    <location>
        <begin position="793"/>
        <end position="820"/>
    </location>
</feature>
<evidence type="ECO:0000256" key="7">
    <source>
        <dbReference type="ARBA" id="ARBA00023054"/>
    </source>
</evidence>